<evidence type="ECO:0000256" key="1">
    <source>
        <dbReference type="SAM" id="MobiDB-lite"/>
    </source>
</evidence>
<accession>A0A101SFG6</accession>
<gene>
    <name evidence="3" type="ORF">AQJ46_08965</name>
</gene>
<feature type="chain" id="PRO_5039450957" description="PknH-like extracellular domain-containing protein" evidence="2">
    <location>
        <begin position="26"/>
        <end position="326"/>
    </location>
</feature>
<evidence type="ECO:0000313" key="4">
    <source>
        <dbReference type="Proteomes" id="UP000053669"/>
    </source>
</evidence>
<keyword evidence="2" id="KW-0732">Signal</keyword>
<comment type="caution">
    <text evidence="3">The sequence shown here is derived from an EMBL/GenBank/DDBJ whole genome shotgun (WGS) entry which is preliminary data.</text>
</comment>
<proteinExistence type="predicted"/>
<organism evidence="3 4">
    <name type="scientific">Streptomyces canus</name>
    <dbReference type="NCBI Taxonomy" id="58343"/>
    <lineage>
        <taxon>Bacteria</taxon>
        <taxon>Bacillati</taxon>
        <taxon>Actinomycetota</taxon>
        <taxon>Actinomycetes</taxon>
        <taxon>Kitasatosporales</taxon>
        <taxon>Streptomycetaceae</taxon>
        <taxon>Streptomyces</taxon>
        <taxon>Streptomyces aurantiacus group</taxon>
    </lineage>
</organism>
<protein>
    <recommendedName>
        <fullName evidence="5">PknH-like extracellular domain-containing protein</fullName>
    </recommendedName>
</protein>
<sequence>MPVRRTAAAIAVVAATAALITSCSAGKPRSTAAEPQTRPVANSSSSVDKSNWPEATPTAGLAKGLSLPLEAYMETYQDTVTLDDAERHVETQCLADYGLHVSFPPAGQTPPPSADDSNMPRRYGITDRALAEKYGYGLPDAVQHQEGTKMPELTKDQIEVLTGRTSIRNSPADPAPEKAPSTYQGKAIHKDGCAGWADDQLGTRDMDFSLVSQLDGESLTQSQQTPAVQNAIAAWSTCMKGDGYTVDSPYHADQIVPHTDGSPSKEEIAVAVADIDCKKSTDLVKIWFTEDSRIQEQQIKDHQSALDALRTRRTQVVGSAQKALKD</sequence>
<dbReference type="RefSeq" id="WP_059205011.1">
    <property type="nucleotide sequence ID" value="NZ_KQ948657.1"/>
</dbReference>
<feature type="region of interest" description="Disordered" evidence="1">
    <location>
        <begin position="24"/>
        <end position="55"/>
    </location>
</feature>
<dbReference type="AlphaFoldDB" id="A0A101SFG6"/>
<reference evidence="3 4" key="1">
    <citation type="submission" date="2015-10" db="EMBL/GenBank/DDBJ databases">
        <title>Draft genome sequence of Streptomyces canus DSM 40017, type strain for the species Streptomyces canus.</title>
        <authorList>
            <person name="Ruckert C."/>
            <person name="Winkler A."/>
            <person name="Kalinowski J."/>
            <person name="Kampfer P."/>
            <person name="Glaeser S."/>
        </authorList>
    </citation>
    <scope>NUCLEOTIDE SEQUENCE [LARGE SCALE GENOMIC DNA]</scope>
    <source>
        <strain evidence="3 4">DSM 40017</strain>
    </source>
</reference>
<dbReference type="PROSITE" id="PS51257">
    <property type="entry name" value="PROKAR_LIPOPROTEIN"/>
    <property type="match status" value="1"/>
</dbReference>
<dbReference type="EMBL" id="LMWU01000007">
    <property type="protein sequence ID" value="KUN73329.1"/>
    <property type="molecule type" value="Genomic_DNA"/>
</dbReference>
<dbReference type="STRING" id="58343.AQJ46_08965"/>
<feature type="region of interest" description="Disordered" evidence="1">
    <location>
        <begin position="166"/>
        <end position="185"/>
    </location>
</feature>
<name>A0A101SFG6_9ACTN</name>
<evidence type="ECO:0000313" key="3">
    <source>
        <dbReference type="EMBL" id="KUN73329.1"/>
    </source>
</evidence>
<evidence type="ECO:0000256" key="2">
    <source>
        <dbReference type="SAM" id="SignalP"/>
    </source>
</evidence>
<dbReference type="Proteomes" id="UP000053669">
    <property type="component" value="Unassembled WGS sequence"/>
</dbReference>
<feature type="signal peptide" evidence="2">
    <location>
        <begin position="1"/>
        <end position="25"/>
    </location>
</feature>
<evidence type="ECO:0008006" key="5">
    <source>
        <dbReference type="Google" id="ProtNLM"/>
    </source>
</evidence>
<feature type="compositionally biased region" description="Polar residues" evidence="1">
    <location>
        <begin position="39"/>
        <end position="49"/>
    </location>
</feature>